<evidence type="ECO:0000313" key="1">
    <source>
        <dbReference type="EMBL" id="BCJ93044.1"/>
    </source>
</evidence>
<reference evidence="1 2" key="1">
    <citation type="journal article" date="2016" name="Int. J. Syst. Evol. Microbiol.">
        <title>Descriptions of Anaerotaenia torta gen. nov., sp. nov. and Anaerocolumna cellulosilytica gen. nov., sp. nov. isolated from a methanogenic reactor of cattle waste.</title>
        <authorList>
            <person name="Uek A."/>
            <person name="Ohtaki Y."/>
            <person name="Kaku N."/>
            <person name="Ueki K."/>
        </authorList>
    </citation>
    <scope>NUCLEOTIDE SEQUENCE [LARGE SCALE GENOMIC DNA]</scope>
    <source>
        <strain evidence="1 2">SN021</strain>
    </source>
</reference>
<dbReference type="KEGG" id="acel:acsn021_06130"/>
<evidence type="ECO:0000313" key="2">
    <source>
        <dbReference type="Proteomes" id="UP000515561"/>
    </source>
</evidence>
<dbReference type="EMBL" id="AP023367">
    <property type="protein sequence ID" value="BCJ93044.1"/>
    <property type="molecule type" value="Genomic_DNA"/>
</dbReference>
<dbReference type="RefSeq" id="WP_184095337.1">
    <property type="nucleotide sequence ID" value="NZ_AP023367.1"/>
</dbReference>
<dbReference type="AlphaFoldDB" id="A0A6S6QR15"/>
<proteinExistence type="predicted"/>
<sequence>MTEREKELKKNIVEYTAEYLGQQKKEIEKVFEIHTEEIFRELMKTFHELFQKAIQFQEMNEKGEINYITISFLNFGFLQNTIELKLSLFDNTFYMDAKEVTVYFKCNYFDKIIRNDMDNFKSYIERRMIQVKYHELYSYKKICMMKYKSVMENAMSAYVNYVVRLKSFEKLVKTKSFKIIFNEYMCQGTVLFESDEELIR</sequence>
<protein>
    <submittedName>
        <fullName evidence="1">Uncharacterized protein</fullName>
    </submittedName>
</protein>
<dbReference type="Proteomes" id="UP000515561">
    <property type="component" value="Chromosome"/>
</dbReference>
<accession>A0A6S6QR15</accession>
<name>A0A6S6QR15_9FIRM</name>
<keyword evidence="2" id="KW-1185">Reference proteome</keyword>
<gene>
    <name evidence="1" type="ORF">acsn021_06130</name>
</gene>
<organism evidence="1 2">
    <name type="scientific">Anaerocolumna cellulosilytica</name>
    <dbReference type="NCBI Taxonomy" id="433286"/>
    <lineage>
        <taxon>Bacteria</taxon>
        <taxon>Bacillati</taxon>
        <taxon>Bacillota</taxon>
        <taxon>Clostridia</taxon>
        <taxon>Lachnospirales</taxon>
        <taxon>Lachnospiraceae</taxon>
        <taxon>Anaerocolumna</taxon>
    </lineage>
</organism>